<organism evidence="3 4">
    <name type="scientific">Geodermatophilus sabuli</name>
    <dbReference type="NCBI Taxonomy" id="1564158"/>
    <lineage>
        <taxon>Bacteria</taxon>
        <taxon>Bacillati</taxon>
        <taxon>Actinomycetota</taxon>
        <taxon>Actinomycetes</taxon>
        <taxon>Geodermatophilales</taxon>
        <taxon>Geodermatophilaceae</taxon>
        <taxon>Geodermatophilus</taxon>
    </lineage>
</organism>
<dbReference type="AlphaFoldDB" id="A0A7K3W4D2"/>
<dbReference type="EMBL" id="JAAGWF010000015">
    <property type="protein sequence ID" value="NEK59054.1"/>
    <property type="molecule type" value="Genomic_DNA"/>
</dbReference>
<dbReference type="SMART" id="SM00710">
    <property type="entry name" value="PbH1"/>
    <property type="match status" value="5"/>
</dbReference>
<feature type="domain" description="Right handed beta helix" evidence="2">
    <location>
        <begin position="95"/>
        <end position="222"/>
    </location>
</feature>
<dbReference type="InterPro" id="IPR011050">
    <property type="entry name" value="Pectin_lyase_fold/virulence"/>
</dbReference>
<feature type="chain" id="PRO_5029829295" description="Right handed beta helix domain-containing protein" evidence="1">
    <location>
        <begin position="20"/>
        <end position="346"/>
    </location>
</feature>
<dbReference type="Pfam" id="PF13229">
    <property type="entry name" value="Beta_helix"/>
    <property type="match status" value="1"/>
</dbReference>
<accession>A0A7K3W4D2</accession>
<dbReference type="Gene3D" id="2.160.20.10">
    <property type="entry name" value="Single-stranded right-handed beta-helix, Pectin lyase-like"/>
    <property type="match status" value="2"/>
</dbReference>
<protein>
    <recommendedName>
        <fullName evidence="2">Right handed beta helix domain-containing protein</fullName>
    </recommendedName>
</protein>
<sequence length="346" mass="36022">MSVVLALAALLVTGCTAEAGGPGPTPSAPATGGSADCTMTVATPDQARGVLASARPGSVVCVTADLPDTDLVLRRSGEDGQPIVLTAEGATVRSVTVEGRDVVVQGLTVVGGEGIDLRGASLVARDNRVVRASQDGISCEEECADVLIERNTVEETDGSGIIVEGQRIAIRGNDVSGSVRREAGDADGLRFFGSDIEISGNTVHDIKDDGYVGEPPHTDCFQTFDNSRIPTVRAVITDNVCRNVDAQCLIATAEESGDDGEIGRSSDIRFTGNQCQVEGSQALLIQWFPQVVVRGNSFDGPFLDRAAIFLDGSTGGEFTGNTVVDGVEPYEVDASSREGFRAEGQD</sequence>
<dbReference type="InterPro" id="IPR012334">
    <property type="entry name" value="Pectin_lyas_fold"/>
</dbReference>
<dbReference type="Proteomes" id="UP000470246">
    <property type="component" value="Unassembled WGS sequence"/>
</dbReference>
<reference evidence="3 4" key="1">
    <citation type="submission" date="2020-02" db="EMBL/GenBank/DDBJ databases">
        <title>Geodermatophilus sabuli CPCC 205279 I12A-02694.</title>
        <authorList>
            <person name="Jiang Z."/>
        </authorList>
    </citation>
    <scope>NUCLEOTIDE SEQUENCE [LARGE SCALE GENOMIC DNA]</scope>
    <source>
        <strain evidence="3 4">I12A-02694</strain>
    </source>
</reference>
<evidence type="ECO:0000313" key="4">
    <source>
        <dbReference type="Proteomes" id="UP000470246"/>
    </source>
</evidence>
<comment type="caution">
    <text evidence="3">The sequence shown here is derived from an EMBL/GenBank/DDBJ whole genome shotgun (WGS) entry which is preliminary data.</text>
</comment>
<evidence type="ECO:0000259" key="2">
    <source>
        <dbReference type="Pfam" id="PF13229"/>
    </source>
</evidence>
<dbReference type="InterPro" id="IPR006626">
    <property type="entry name" value="PbH1"/>
</dbReference>
<keyword evidence="1" id="KW-0732">Signal</keyword>
<evidence type="ECO:0000313" key="3">
    <source>
        <dbReference type="EMBL" id="NEK59054.1"/>
    </source>
</evidence>
<dbReference type="RefSeq" id="WP_163482418.1">
    <property type="nucleotide sequence ID" value="NZ_JAAGWF010000015.1"/>
</dbReference>
<dbReference type="InterPro" id="IPR039448">
    <property type="entry name" value="Beta_helix"/>
</dbReference>
<feature type="signal peptide" evidence="1">
    <location>
        <begin position="1"/>
        <end position="19"/>
    </location>
</feature>
<keyword evidence="4" id="KW-1185">Reference proteome</keyword>
<evidence type="ECO:0000256" key="1">
    <source>
        <dbReference type="SAM" id="SignalP"/>
    </source>
</evidence>
<name>A0A7K3W4D2_9ACTN</name>
<proteinExistence type="predicted"/>
<dbReference type="SUPFAM" id="SSF51126">
    <property type="entry name" value="Pectin lyase-like"/>
    <property type="match status" value="1"/>
</dbReference>
<gene>
    <name evidence="3" type="ORF">GCU56_14375</name>
</gene>